<evidence type="ECO:0000313" key="4">
    <source>
        <dbReference type="Proteomes" id="UP000432715"/>
    </source>
</evidence>
<dbReference type="Proteomes" id="UP000432715">
    <property type="component" value="Unassembled WGS sequence"/>
</dbReference>
<gene>
    <name evidence="3" type="ORF">F8154_05160</name>
</gene>
<proteinExistence type="predicted"/>
<keyword evidence="4" id="KW-1185">Reference proteome</keyword>
<dbReference type="OrthoDB" id="9814460at2"/>
<dbReference type="RefSeq" id="WP_151860536.1">
    <property type="nucleotide sequence ID" value="NZ_WBZC01000014.1"/>
</dbReference>
<protein>
    <submittedName>
        <fullName evidence="3">M23 family metallopeptidase</fullName>
    </submittedName>
</protein>
<evidence type="ECO:0000259" key="2">
    <source>
        <dbReference type="Pfam" id="PF01551"/>
    </source>
</evidence>
<dbReference type="Gene3D" id="2.70.70.10">
    <property type="entry name" value="Glucose Permease (Domain IIA)"/>
    <property type="match status" value="1"/>
</dbReference>
<dbReference type="InterPro" id="IPR050570">
    <property type="entry name" value="Cell_wall_metabolism_enzyme"/>
</dbReference>
<organism evidence="3 4">
    <name type="scientific">Alkaliphilus pronyensis</name>
    <dbReference type="NCBI Taxonomy" id="1482732"/>
    <lineage>
        <taxon>Bacteria</taxon>
        <taxon>Bacillati</taxon>
        <taxon>Bacillota</taxon>
        <taxon>Clostridia</taxon>
        <taxon>Peptostreptococcales</taxon>
        <taxon>Natronincolaceae</taxon>
        <taxon>Alkaliphilus</taxon>
    </lineage>
</organism>
<dbReference type="GO" id="GO:0004222">
    <property type="term" value="F:metalloendopeptidase activity"/>
    <property type="evidence" value="ECO:0007669"/>
    <property type="project" value="TreeGrafter"/>
</dbReference>
<dbReference type="AlphaFoldDB" id="A0A6I0F0R0"/>
<feature type="transmembrane region" description="Helical" evidence="1">
    <location>
        <begin position="35"/>
        <end position="55"/>
    </location>
</feature>
<feature type="domain" description="M23ase beta-sheet core" evidence="2">
    <location>
        <begin position="135"/>
        <end position="220"/>
    </location>
</feature>
<dbReference type="PANTHER" id="PTHR21666">
    <property type="entry name" value="PEPTIDASE-RELATED"/>
    <property type="match status" value="1"/>
</dbReference>
<dbReference type="SUPFAM" id="SSF51261">
    <property type="entry name" value="Duplicated hybrid motif"/>
    <property type="match status" value="1"/>
</dbReference>
<dbReference type="CDD" id="cd12797">
    <property type="entry name" value="M23_peptidase"/>
    <property type="match status" value="1"/>
</dbReference>
<dbReference type="InterPro" id="IPR011055">
    <property type="entry name" value="Dup_hybrid_motif"/>
</dbReference>
<keyword evidence="1" id="KW-0472">Membrane</keyword>
<sequence>MSLTRKDQPPIRIFNYNSSNKDIFKIDINEWIKKTLLRTVISIIILFLIFTLRLFDGRYNYGITEAIKYHVNKEFKAKEVYNTTLAWSKDILNKGAGVISVLNLTSEGKEFILPLNGQIVVGYNVIDSNTNKQLNGILLEQERGSQVVAAGDGVVIEANSSQGLGHYLIIKHKGELLSVYKYLEATRVEINQSVVKGEPIGTSSSKLLFEMWYRKESINPFDHIDTSVSDIRI</sequence>
<comment type="caution">
    <text evidence="3">The sequence shown here is derived from an EMBL/GenBank/DDBJ whole genome shotgun (WGS) entry which is preliminary data.</text>
</comment>
<accession>A0A6I0F0R0</accession>
<dbReference type="InterPro" id="IPR016047">
    <property type="entry name" value="M23ase_b-sheet_dom"/>
</dbReference>
<evidence type="ECO:0000313" key="3">
    <source>
        <dbReference type="EMBL" id="KAB3535908.1"/>
    </source>
</evidence>
<dbReference type="Pfam" id="PF01551">
    <property type="entry name" value="Peptidase_M23"/>
    <property type="match status" value="1"/>
</dbReference>
<evidence type="ECO:0000256" key="1">
    <source>
        <dbReference type="SAM" id="Phobius"/>
    </source>
</evidence>
<keyword evidence="1" id="KW-0812">Transmembrane</keyword>
<name>A0A6I0F0R0_9FIRM</name>
<keyword evidence="1" id="KW-1133">Transmembrane helix</keyword>
<dbReference type="PANTHER" id="PTHR21666:SF270">
    <property type="entry name" value="MUREIN HYDROLASE ACTIVATOR ENVC"/>
    <property type="match status" value="1"/>
</dbReference>
<reference evidence="3 4" key="1">
    <citation type="submission" date="2019-10" db="EMBL/GenBank/DDBJ databases">
        <title>Alkaliphilus serpentinus sp. nov. and Alkaliphilus pronyensis sp. nov., two novel anaerobic alkaliphilic species isolated from the serpentinized-hosted hydrothermal field of the Prony Bay (New Caledonia).</title>
        <authorList>
            <person name="Postec A."/>
        </authorList>
    </citation>
    <scope>NUCLEOTIDE SEQUENCE [LARGE SCALE GENOMIC DNA]</scope>
    <source>
        <strain evidence="3 4">LacV</strain>
    </source>
</reference>
<dbReference type="EMBL" id="WBZC01000014">
    <property type="protein sequence ID" value="KAB3535908.1"/>
    <property type="molecule type" value="Genomic_DNA"/>
</dbReference>